<dbReference type="EMBL" id="QPGL01000001">
    <property type="protein sequence ID" value="RCS73707.1"/>
    <property type="molecule type" value="Genomic_DNA"/>
</dbReference>
<dbReference type="PANTHER" id="PTHR22946:SF4">
    <property type="entry name" value="ESTERASE FRSA"/>
    <property type="match status" value="1"/>
</dbReference>
<dbReference type="InterPro" id="IPR010520">
    <property type="entry name" value="FrsA-like"/>
</dbReference>
<dbReference type="GO" id="GO:0016787">
    <property type="term" value="F:hydrolase activity"/>
    <property type="evidence" value="ECO:0007669"/>
    <property type="project" value="UniProtKB-KW"/>
</dbReference>
<evidence type="ECO:0000256" key="1">
    <source>
        <dbReference type="ARBA" id="ARBA00022801"/>
    </source>
</evidence>
<evidence type="ECO:0000313" key="2">
    <source>
        <dbReference type="EMBL" id="RCS73707.1"/>
    </source>
</evidence>
<accession>A0A368LPB1</accession>
<dbReference type="InterPro" id="IPR050261">
    <property type="entry name" value="FrsA_esterase"/>
</dbReference>
<dbReference type="RefSeq" id="WP_086961431.1">
    <property type="nucleotide sequence ID" value="NZ_AP018680.1"/>
</dbReference>
<gene>
    <name evidence="2" type="ORF">CIK83_08910</name>
</gene>
<keyword evidence="3" id="KW-1185">Reference proteome</keyword>
<proteinExistence type="predicted"/>
<dbReference type="GeneID" id="303189040"/>
<evidence type="ECO:0000313" key="3">
    <source>
        <dbReference type="Proteomes" id="UP000252479"/>
    </source>
</evidence>
<sequence length="415" mass="46101">MLDPSSKNLSESLFKKHHHAQETSSVITYLADSQAMLDSNQVGKPNAWYRALRRVQWIWQGLDPIEIESVLARIASSSNQQNNPDWLDTIAGYRPGNWSYEWTAQGMNHQKVAASLKGVEASDELFIASLCFSVASYPHLKGDTLSVQAQILANKAYSDSMEASPYVTKVLNIPYKNKKIVANLHLPHTERSLPVVIVSAGIDSLQIDMWRIFRDYLAKHEIGMLTVDMPGIGANIHWNLTEDSSCLHQAILNELPNIPWVDHYKVGLLGFRFGGNVMTRLSFIEQDKIKACVTLGAPIHELLSDASKFSQMPKMYLDSLASRVGKKSVDIPSFSKQMRAWSLKSQGLLSSRKTTVPILAIGLEGDPVGSKQDNLSVASFSSGGKAMQLKSASIYQGYEQALNFSMDWLKDALNK</sequence>
<dbReference type="Gene3D" id="3.40.50.1820">
    <property type="entry name" value="alpha/beta hydrolase"/>
    <property type="match status" value="1"/>
</dbReference>
<name>A0A368LPB1_9VIBR</name>
<dbReference type="SUPFAM" id="SSF53474">
    <property type="entry name" value="alpha/beta-Hydrolases"/>
    <property type="match status" value="1"/>
</dbReference>
<dbReference type="Proteomes" id="UP000252479">
    <property type="component" value="Unassembled WGS sequence"/>
</dbReference>
<dbReference type="PANTHER" id="PTHR22946">
    <property type="entry name" value="DIENELACTONE HYDROLASE DOMAIN-CONTAINING PROTEIN-RELATED"/>
    <property type="match status" value="1"/>
</dbReference>
<dbReference type="AlphaFoldDB" id="A0A368LPB1"/>
<dbReference type="InterPro" id="IPR029058">
    <property type="entry name" value="AB_hydrolase_fold"/>
</dbReference>
<reference evidence="2 3" key="1">
    <citation type="journal article" date="2017" name="Elife">
        <title>Extensive horizontal gene transfer in cheese-associated bacteria.</title>
        <authorList>
            <person name="Bonham K.S."/>
            <person name="Wolfe B.E."/>
            <person name="Dutton R.J."/>
        </authorList>
    </citation>
    <scope>NUCLEOTIDE SEQUENCE [LARGE SCALE GENOMIC DNA]</scope>
    <source>
        <strain evidence="2 3">JB196</strain>
    </source>
</reference>
<dbReference type="OrthoDB" id="5590073at2"/>
<comment type="caution">
    <text evidence="2">The sequence shown here is derived from an EMBL/GenBank/DDBJ whole genome shotgun (WGS) entry which is preliminary data.</text>
</comment>
<dbReference type="NCBIfam" id="NF003460">
    <property type="entry name" value="PRK05077.1"/>
    <property type="match status" value="1"/>
</dbReference>
<organism evidence="2 3">
    <name type="scientific">Vibrio casei</name>
    <dbReference type="NCBI Taxonomy" id="673372"/>
    <lineage>
        <taxon>Bacteria</taxon>
        <taxon>Pseudomonadati</taxon>
        <taxon>Pseudomonadota</taxon>
        <taxon>Gammaproteobacteria</taxon>
        <taxon>Vibrionales</taxon>
        <taxon>Vibrionaceae</taxon>
        <taxon>Vibrio</taxon>
    </lineage>
</organism>
<dbReference type="Pfam" id="PF06500">
    <property type="entry name" value="FrsA-like"/>
    <property type="match status" value="1"/>
</dbReference>
<keyword evidence="1" id="KW-0378">Hydrolase</keyword>
<protein>
    <submittedName>
        <fullName evidence="2">Esterase FrsA</fullName>
    </submittedName>
</protein>